<dbReference type="GO" id="GO:0051213">
    <property type="term" value="F:dioxygenase activity"/>
    <property type="evidence" value="ECO:0007669"/>
    <property type="project" value="UniProtKB-KW"/>
</dbReference>
<keyword evidence="2" id="KW-0560">Oxidoreductase</keyword>
<gene>
    <name evidence="2" type="ORF">E0485_23935</name>
</gene>
<dbReference type="SUPFAM" id="SSF54593">
    <property type="entry name" value="Glyoxalase/Bleomycin resistance protein/Dihydroxybiphenyl dioxygenase"/>
    <property type="match status" value="1"/>
</dbReference>
<name>A0A4V2WMH2_9BACL</name>
<evidence type="ECO:0000313" key="3">
    <source>
        <dbReference type="Proteomes" id="UP000295418"/>
    </source>
</evidence>
<dbReference type="EMBL" id="SKFG01000052">
    <property type="protein sequence ID" value="TCZ69294.1"/>
    <property type="molecule type" value="Genomic_DNA"/>
</dbReference>
<proteinExistence type="predicted"/>
<comment type="caution">
    <text evidence="2">The sequence shown here is derived from an EMBL/GenBank/DDBJ whole genome shotgun (WGS) entry which is preliminary data.</text>
</comment>
<feature type="domain" description="VOC" evidence="1">
    <location>
        <begin position="4"/>
        <end position="116"/>
    </location>
</feature>
<keyword evidence="3" id="KW-1185">Reference proteome</keyword>
<keyword evidence="2" id="KW-0223">Dioxygenase</keyword>
<dbReference type="OrthoDB" id="9796521at2"/>
<dbReference type="Proteomes" id="UP000295418">
    <property type="component" value="Unassembled WGS sequence"/>
</dbReference>
<dbReference type="PROSITE" id="PS51819">
    <property type="entry name" value="VOC"/>
    <property type="match status" value="1"/>
</dbReference>
<reference evidence="2 3" key="1">
    <citation type="submission" date="2019-03" db="EMBL/GenBank/DDBJ databases">
        <authorList>
            <person name="Kim M.K.M."/>
        </authorList>
    </citation>
    <scope>NUCLEOTIDE SEQUENCE [LARGE SCALE GENOMIC DNA]</scope>
    <source>
        <strain evidence="2 3">18JY21-1</strain>
    </source>
</reference>
<protein>
    <submittedName>
        <fullName evidence="2">Glyoxalase/bleomycin resistance/dioxygenase family protein</fullName>
    </submittedName>
</protein>
<organism evidence="2 3">
    <name type="scientific">Paenibacillus albiflavus</name>
    <dbReference type="NCBI Taxonomy" id="2545760"/>
    <lineage>
        <taxon>Bacteria</taxon>
        <taxon>Bacillati</taxon>
        <taxon>Bacillota</taxon>
        <taxon>Bacilli</taxon>
        <taxon>Bacillales</taxon>
        <taxon>Paenibacillaceae</taxon>
        <taxon>Paenibacillus</taxon>
    </lineage>
</organism>
<accession>A0A4V2WMH2</accession>
<evidence type="ECO:0000313" key="2">
    <source>
        <dbReference type="EMBL" id="TCZ69294.1"/>
    </source>
</evidence>
<dbReference type="RefSeq" id="WP_132420563.1">
    <property type="nucleotide sequence ID" value="NZ_SKFG01000052.1"/>
</dbReference>
<dbReference type="InterPro" id="IPR029068">
    <property type="entry name" value="Glyas_Bleomycin-R_OHBP_Dase"/>
</dbReference>
<dbReference type="InterPro" id="IPR004360">
    <property type="entry name" value="Glyas_Fos-R_dOase_dom"/>
</dbReference>
<dbReference type="InterPro" id="IPR037523">
    <property type="entry name" value="VOC_core"/>
</dbReference>
<dbReference type="AlphaFoldDB" id="A0A4V2WMH2"/>
<dbReference type="Gene3D" id="3.10.180.10">
    <property type="entry name" value="2,3-Dihydroxybiphenyl 1,2-Dioxygenase, domain 1"/>
    <property type="match status" value="1"/>
</dbReference>
<evidence type="ECO:0000259" key="1">
    <source>
        <dbReference type="PROSITE" id="PS51819"/>
    </source>
</evidence>
<dbReference type="Pfam" id="PF00903">
    <property type="entry name" value="Glyoxalase"/>
    <property type="match status" value="1"/>
</dbReference>
<sequence>MKIKESGIVVFMENYESTVEFYISVLSLPVRERKVGLTILEFGNSYLMIEDKGVASHIEKTRAQNPTVLRIDVEDFEQTISEMTTRGADIKVHKFNWGTIGVIIDPEGNRIEIKETIL</sequence>